<evidence type="ECO:0000313" key="2">
    <source>
        <dbReference type="EMBL" id="JAG25562.1"/>
    </source>
</evidence>
<evidence type="ECO:0000256" key="1">
    <source>
        <dbReference type="SAM" id="MobiDB-lite"/>
    </source>
</evidence>
<feature type="region of interest" description="Disordered" evidence="1">
    <location>
        <begin position="75"/>
        <end position="109"/>
    </location>
</feature>
<feature type="compositionally biased region" description="Low complexity" evidence="1">
    <location>
        <begin position="31"/>
        <end position="41"/>
    </location>
</feature>
<dbReference type="EMBL" id="GBHO01018042">
    <property type="protein sequence ID" value="JAG25562.1"/>
    <property type="molecule type" value="Transcribed_RNA"/>
</dbReference>
<reference evidence="2" key="1">
    <citation type="journal article" date="2014" name="PLoS ONE">
        <title>Transcriptome-Based Identification of ABC Transporters in the Western Tarnished Plant Bug Lygus hesperus.</title>
        <authorList>
            <person name="Hull J.J."/>
            <person name="Chaney K."/>
            <person name="Geib S.M."/>
            <person name="Fabrick J.A."/>
            <person name="Brent C.S."/>
            <person name="Walsh D."/>
            <person name="Lavine L.C."/>
        </authorList>
    </citation>
    <scope>NUCLEOTIDE SEQUENCE</scope>
</reference>
<sequence>PAPPRGIHRSGLTGDPASNFTSPLRGRVFDSSSQQAPSNNQSEKHFVFRNVVYLQLNETQGMILIIRYFVNSSGGFTSRSSQGWNWDERGERASERGSSQGRQPDSVERCSTQTFFFHTPSTAAYF</sequence>
<feature type="compositionally biased region" description="Basic and acidic residues" evidence="1">
    <location>
        <begin position="86"/>
        <end position="95"/>
    </location>
</feature>
<feature type="compositionally biased region" description="Polar residues" evidence="1">
    <location>
        <begin position="96"/>
        <end position="109"/>
    </location>
</feature>
<organism evidence="2">
    <name type="scientific">Lygus hesperus</name>
    <name type="common">Western plant bug</name>
    <dbReference type="NCBI Taxonomy" id="30085"/>
    <lineage>
        <taxon>Eukaryota</taxon>
        <taxon>Metazoa</taxon>
        <taxon>Ecdysozoa</taxon>
        <taxon>Arthropoda</taxon>
        <taxon>Hexapoda</taxon>
        <taxon>Insecta</taxon>
        <taxon>Pterygota</taxon>
        <taxon>Neoptera</taxon>
        <taxon>Paraneoptera</taxon>
        <taxon>Hemiptera</taxon>
        <taxon>Heteroptera</taxon>
        <taxon>Panheteroptera</taxon>
        <taxon>Cimicomorpha</taxon>
        <taxon>Miridae</taxon>
        <taxon>Mirini</taxon>
        <taxon>Lygus</taxon>
    </lineage>
</organism>
<feature type="compositionally biased region" description="Polar residues" evidence="1">
    <location>
        <begin position="75"/>
        <end position="84"/>
    </location>
</feature>
<protein>
    <submittedName>
        <fullName evidence="2">Serine/threonine-protein phosphatase 2B catalytic subunit A1</fullName>
    </submittedName>
</protein>
<feature type="non-terminal residue" evidence="2">
    <location>
        <position position="126"/>
    </location>
</feature>
<feature type="non-terminal residue" evidence="2">
    <location>
        <position position="1"/>
    </location>
</feature>
<gene>
    <name evidence="2" type="primary">CNA1</name>
    <name evidence="2" type="ORF">CM83_39039</name>
</gene>
<proteinExistence type="predicted"/>
<feature type="region of interest" description="Disordered" evidence="1">
    <location>
        <begin position="1"/>
        <end position="41"/>
    </location>
</feature>
<reference evidence="2" key="2">
    <citation type="submission" date="2014-07" db="EMBL/GenBank/DDBJ databases">
        <authorList>
            <person name="Hull J."/>
        </authorList>
    </citation>
    <scope>NUCLEOTIDE SEQUENCE</scope>
</reference>
<dbReference type="AlphaFoldDB" id="A0A0A9XXN6"/>
<name>A0A0A9XXN6_LYGHE</name>
<accession>A0A0A9XXN6</accession>